<feature type="domain" description="4Fe-4S Wbl-type" evidence="2">
    <location>
        <begin position="22"/>
        <end position="92"/>
    </location>
</feature>
<dbReference type="EMBL" id="MLIS01000004">
    <property type="protein sequence ID" value="OHU76116.1"/>
    <property type="molecule type" value="Genomic_DNA"/>
</dbReference>
<comment type="caution">
    <text evidence="3">The sequence shown here is derived from an EMBL/GenBank/DDBJ whole genome shotgun (WGS) entry which is preliminary data.</text>
</comment>
<protein>
    <recommendedName>
        <fullName evidence="2">4Fe-4S Wbl-type domain-containing protein</fullName>
    </recommendedName>
</protein>
<reference evidence="3 4" key="1">
    <citation type="submission" date="2016-10" db="EMBL/GenBank/DDBJ databases">
        <title>Evaluation of Human, Veterinary and Environmental Mycobacterium chelonae Isolates by Core Genome Phylogenomic Analysis, Targeted Gene Comparison, and Anti-microbial Susceptibility Patterns: A Tale of Mistaken Identities.</title>
        <authorList>
            <person name="Fogelson S.B."/>
            <person name="Camus A.C."/>
            <person name="Lorenz W."/>
            <person name="Vasireddy R."/>
            <person name="Vasireddy S."/>
            <person name="Smith T."/>
            <person name="Brown-Elliott B.A."/>
            <person name="Wallace R.J.Jr."/>
            <person name="Hasan N.A."/>
            <person name="Reischl U."/>
            <person name="Sanchez S."/>
        </authorList>
    </citation>
    <scope>NUCLEOTIDE SEQUENCE [LARGE SCALE GENOMIC DNA]</scope>
    <source>
        <strain evidence="3 4">15518</strain>
    </source>
</reference>
<sequence length="190" mass="21206">MRELINPSRELRNNRGDLYTQPCLAKANTWDPNVWTDPEKYTQAERQQAKTLCRTMCSRRLGCIREALVPDKDQDAATQGIWGGEIFPGTFDEALNSTYDRLVDIYKVLSGTGEPPVGFKHRRRGEKPDPEATPKAPKPRKSRAKKKKAAAAEAVQQAEITTFPVPAAQTDGEPERIVVGEPLYLFAIPA</sequence>
<keyword evidence="4" id="KW-1185">Reference proteome</keyword>
<evidence type="ECO:0000313" key="3">
    <source>
        <dbReference type="EMBL" id="OHU76116.1"/>
    </source>
</evidence>
<accession>A0A1S1LYD8</accession>
<proteinExistence type="predicted"/>
<dbReference type="RefSeq" id="WP_070952821.1">
    <property type="nucleotide sequence ID" value="NZ_MLIS01000004.1"/>
</dbReference>
<feature type="compositionally biased region" description="Basic residues" evidence="1">
    <location>
        <begin position="137"/>
        <end position="149"/>
    </location>
</feature>
<dbReference type="PROSITE" id="PS51674">
    <property type="entry name" value="4FE4S_WBL"/>
    <property type="match status" value="1"/>
</dbReference>
<dbReference type="AlphaFoldDB" id="A0A1S1LYD8"/>
<gene>
    <name evidence="3" type="ORF">BKG84_24805</name>
</gene>
<name>A0A1S1LYD8_MYCCH</name>
<dbReference type="InterPro" id="IPR034768">
    <property type="entry name" value="4FE4S_WBL"/>
</dbReference>
<feature type="region of interest" description="Disordered" evidence="1">
    <location>
        <begin position="114"/>
        <end position="155"/>
    </location>
</feature>
<evidence type="ECO:0000259" key="2">
    <source>
        <dbReference type="PROSITE" id="PS51674"/>
    </source>
</evidence>
<organism evidence="3 4">
    <name type="scientific">Mycobacteroides chelonae</name>
    <name type="common">Mycobacterium chelonae</name>
    <dbReference type="NCBI Taxonomy" id="1774"/>
    <lineage>
        <taxon>Bacteria</taxon>
        <taxon>Bacillati</taxon>
        <taxon>Actinomycetota</taxon>
        <taxon>Actinomycetes</taxon>
        <taxon>Mycobacteriales</taxon>
        <taxon>Mycobacteriaceae</taxon>
        <taxon>Mycobacteroides</taxon>
    </lineage>
</organism>
<evidence type="ECO:0000313" key="4">
    <source>
        <dbReference type="Proteomes" id="UP000179441"/>
    </source>
</evidence>
<evidence type="ECO:0000256" key="1">
    <source>
        <dbReference type="SAM" id="MobiDB-lite"/>
    </source>
</evidence>
<dbReference type="Proteomes" id="UP000179441">
    <property type="component" value="Unassembled WGS sequence"/>
</dbReference>